<dbReference type="SUPFAM" id="SSF48498">
    <property type="entry name" value="Tetracyclin repressor-like, C-terminal domain"/>
    <property type="match status" value="1"/>
</dbReference>
<dbReference type="InterPro" id="IPR003012">
    <property type="entry name" value="Tet_transcr_reg_TetR"/>
</dbReference>
<evidence type="ECO:0000313" key="7">
    <source>
        <dbReference type="EMBL" id="MEE2053499.1"/>
    </source>
</evidence>
<protein>
    <submittedName>
        <fullName evidence="7">TetR/AcrR family transcriptional regulator C-terminal domain-containing protein</fullName>
    </submittedName>
</protein>
<dbReference type="InterPro" id="IPR001647">
    <property type="entry name" value="HTH_TetR"/>
</dbReference>
<feature type="DNA-binding region" description="H-T-H motif" evidence="5">
    <location>
        <begin position="25"/>
        <end position="44"/>
    </location>
</feature>
<dbReference type="Proteomes" id="UP001348641">
    <property type="component" value="Unassembled WGS sequence"/>
</dbReference>
<accession>A0ABU7KW52</accession>
<dbReference type="InterPro" id="IPR009057">
    <property type="entry name" value="Homeodomain-like_sf"/>
</dbReference>
<keyword evidence="1" id="KW-0678">Repressor</keyword>
<comment type="caution">
    <text evidence="7">The sequence shown here is derived from an EMBL/GenBank/DDBJ whole genome shotgun (WGS) entry which is preliminary data.</text>
</comment>
<dbReference type="Pfam" id="PF00440">
    <property type="entry name" value="TetR_N"/>
    <property type="match status" value="1"/>
</dbReference>
<dbReference type="Gene3D" id="1.10.10.60">
    <property type="entry name" value="Homeodomain-like"/>
    <property type="match status" value="1"/>
</dbReference>
<evidence type="ECO:0000313" key="8">
    <source>
        <dbReference type="Proteomes" id="UP001348641"/>
    </source>
</evidence>
<dbReference type="SUPFAM" id="SSF46689">
    <property type="entry name" value="Homeodomain-like"/>
    <property type="match status" value="1"/>
</dbReference>
<dbReference type="InterPro" id="IPR036271">
    <property type="entry name" value="Tet_transcr_reg_TetR-rel_C_sf"/>
</dbReference>
<evidence type="ECO:0000256" key="3">
    <source>
        <dbReference type="ARBA" id="ARBA00023125"/>
    </source>
</evidence>
<gene>
    <name evidence="7" type="ORF">Q8A49_23640</name>
</gene>
<dbReference type="PANTHER" id="PTHR30055">
    <property type="entry name" value="HTH-TYPE TRANSCRIPTIONAL REGULATOR RUTR"/>
    <property type="match status" value="1"/>
</dbReference>
<proteinExistence type="predicted"/>
<evidence type="ECO:0000259" key="6">
    <source>
        <dbReference type="PROSITE" id="PS50977"/>
    </source>
</evidence>
<dbReference type="PRINTS" id="PR00400">
    <property type="entry name" value="TETREPRESSOR"/>
</dbReference>
<evidence type="ECO:0000256" key="5">
    <source>
        <dbReference type="PROSITE-ProRule" id="PRU00335"/>
    </source>
</evidence>
<keyword evidence="4" id="KW-0804">Transcription</keyword>
<name>A0ABU7KW52_9ACTN</name>
<evidence type="ECO:0000256" key="2">
    <source>
        <dbReference type="ARBA" id="ARBA00023015"/>
    </source>
</evidence>
<dbReference type="RefSeq" id="WP_330160447.1">
    <property type="nucleotide sequence ID" value="NZ_BAAAJA010000009.1"/>
</dbReference>
<dbReference type="Gene3D" id="1.10.357.10">
    <property type="entry name" value="Tetracycline Repressor, domain 2"/>
    <property type="match status" value="1"/>
</dbReference>
<dbReference type="InterPro" id="IPR004111">
    <property type="entry name" value="Repressor_TetR_C"/>
</dbReference>
<dbReference type="PANTHER" id="PTHR30055:SF151">
    <property type="entry name" value="TRANSCRIPTIONAL REGULATORY PROTEIN"/>
    <property type="match status" value="1"/>
</dbReference>
<keyword evidence="2" id="KW-0805">Transcription regulation</keyword>
<organism evidence="7 8">
    <name type="scientific">Nocardiopsis tropica</name>
    <dbReference type="NCBI Taxonomy" id="109330"/>
    <lineage>
        <taxon>Bacteria</taxon>
        <taxon>Bacillati</taxon>
        <taxon>Actinomycetota</taxon>
        <taxon>Actinomycetes</taxon>
        <taxon>Streptosporangiales</taxon>
        <taxon>Nocardiopsidaceae</taxon>
        <taxon>Nocardiopsis</taxon>
    </lineage>
</organism>
<feature type="domain" description="HTH tetR-type" evidence="6">
    <location>
        <begin position="2"/>
        <end position="62"/>
    </location>
</feature>
<dbReference type="Pfam" id="PF02909">
    <property type="entry name" value="TetR_C_1"/>
    <property type="match status" value="1"/>
</dbReference>
<dbReference type="PROSITE" id="PS50977">
    <property type="entry name" value="HTH_TETR_2"/>
    <property type="match status" value="1"/>
</dbReference>
<sequence length="214" mass="22982">MRVDRRTIVEAALGLLDDEGLDRLTVRRLAERLGVKSPALYWHFRDKRELLDRMAEHLRPPQSPPGPGEDWRSWSLRRARERRAALMSHRDAARVVAGSRAGAATLAAFDAELAVLVGFGFGPVRAVRAAVLVDHYVVGSVLQQQADAQRHADAGETPPEDLPEEARAALTGATPTLAAALAGGGDPGGDEAFEDGLLMIVDGIAAGLERDRTA</sequence>
<dbReference type="EMBL" id="JAUUCC010000073">
    <property type="protein sequence ID" value="MEE2053499.1"/>
    <property type="molecule type" value="Genomic_DNA"/>
</dbReference>
<keyword evidence="3 5" id="KW-0238">DNA-binding</keyword>
<evidence type="ECO:0000256" key="1">
    <source>
        <dbReference type="ARBA" id="ARBA00022491"/>
    </source>
</evidence>
<dbReference type="InterPro" id="IPR050109">
    <property type="entry name" value="HTH-type_TetR-like_transc_reg"/>
</dbReference>
<evidence type="ECO:0000256" key="4">
    <source>
        <dbReference type="ARBA" id="ARBA00023163"/>
    </source>
</evidence>
<reference evidence="7 8" key="1">
    <citation type="submission" date="2023-07" db="EMBL/GenBank/DDBJ databases">
        <authorList>
            <person name="Girao M."/>
            <person name="Carvalho M.F."/>
        </authorList>
    </citation>
    <scope>NUCLEOTIDE SEQUENCE [LARGE SCALE GENOMIC DNA]</scope>
    <source>
        <strain evidence="7 8">66/93</strain>
    </source>
</reference>
<dbReference type="PRINTS" id="PR00455">
    <property type="entry name" value="HTHTETR"/>
</dbReference>